<dbReference type="GO" id="GO:0006281">
    <property type="term" value="P:DNA repair"/>
    <property type="evidence" value="ECO:0007669"/>
    <property type="project" value="UniProtKB-UniRule"/>
</dbReference>
<dbReference type="NCBIfam" id="TIGR00574">
    <property type="entry name" value="dnl1"/>
    <property type="match status" value="1"/>
</dbReference>
<dbReference type="GO" id="GO:0071897">
    <property type="term" value="P:DNA biosynthetic process"/>
    <property type="evidence" value="ECO:0007669"/>
    <property type="project" value="InterPro"/>
</dbReference>
<evidence type="ECO:0000256" key="13">
    <source>
        <dbReference type="ARBA" id="ARBA00023306"/>
    </source>
</evidence>
<evidence type="ECO:0000256" key="1">
    <source>
        <dbReference type="ARBA" id="ARBA00007572"/>
    </source>
</evidence>
<evidence type="ECO:0000313" key="19">
    <source>
        <dbReference type="Proteomes" id="UP000030649"/>
    </source>
</evidence>
<dbReference type="GO" id="GO:0051301">
    <property type="term" value="P:cell division"/>
    <property type="evidence" value="ECO:0007669"/>
    <property type="project" value="UniProtKB-KW"/>
</dbReference>
<accession>U1N6E3</accession>
<feature type="compositionally biased region" description="Polar residues" evidence="16">
    <location>
        <begin position="610"/>
        <end position="621"/>
    </location>
</feature>
<evidence type="ECO:0000256" key="9">
    <source>
        <dbReference type="ARBA" id="ARBA00022840"/>
    </source>
</evidence>
<evidence type="ECO:0000256" key="11">
    <source>
        <dbReference type="ARBA" id="ARBA00023172"/>
    </source>
</evidence>
<dbReference type="STRING" id="1238424.J07HQW1_02037"/>
<dbReference type="CDD" id="cd07901">
    <property type="entry name" value="Adenylation_DNA_ligase_Arch_LigB"/>
    <property type="match status" value="1"/>
</dbReference>
<comment type="cofactor">
    <cofactor evidence="14">
        <name>Mg(2+)</name>
        <dbReference type="ChEBI" id="CHEBI:18420"/>
    </cofactor>
</comment>
<keyword evidence="8 14" id="KW-0227">DNA damage</keyword>
<keyword evidence="13 14" id="KW-0131">Cell cycle</keyword>
<dbReference type="Pfam" id="PF04675">
    <property type="entry name" value="DNA_ligase_A_N"/>
    <property type="match status" value="1"/>
</dbReference>
<feature type="binding site" evidence="14">
    <location>
        <position position="271"/>
    </location>
    <ligand>
        <name>ATP</name>
        <dbReference type="ChEBI" id="CHEBI:30616"/>
    </ligand>
</feature>
<evidence type="ECO:0000256" key="10">
    <source>
        <dbReference type="ARBA" id="ARBA00022842"/>
    </source>
</evidence>
<dbReference type="PANTHER" id="PTHR45674">
    <property type="entry name" value="DNA LIGASE 1/3 FAMILY MEMBER"/>
    <property type="match status" value="1"/>
</dbReference>
<organism evidence="18 19">
    <name type="scientific">Haloquadratum walsbyi J07HQW1</name>
    <dbReference type="NCBI Taxonomy" id="1238424"/>
    <lineage>
        <taxon>Archaea</taxon>
        <taxon>Methanobacteriati</taxon>
        <taxon>Methanobacteriota</taxon>
        <taxon>Stenosarchaea group</taxon>
        <taxon>Halobacteria</taxon>
        <taxon>Halobacteriales</taxon>
        <taxon>Haloferacaceae</taxon>
        <taxon>Haloquadratum</taxon>
    </lineage>
</organism>
<dbReference type="InterPro" id="IPR012308">
    <property type="entry name" value="DNA_ligase_ATP-dep_N"/>
</dbReference>
<evidence type="ECO:0000313" key="18">
    <source>
        <dbReference type="EMBL" id="ERG92003.1"/>
    </source>
</evidence>
<dbReference type="PROSITE" id="PS00697">
    <property type="entry name" value="DNA_LIGASE_A1"/>
    <property type="match status" value="1"/>
</dbReference>
<keyword evidence="10 14" id="KW-0460">Magnesium</keyword>
<evidence type="ECO:0000256" key="4">
    <source>
        <dbReference type="ARBA" id="ARBA00022618"/>
    </source>
</evidence>
<evidence type="ECO:0000256" key="14">
    <source>
        <dbReference type="HAMAP-Rule" id="MF_00407"/>
    </source>
</evidence>
<keyword evidence="11 14" id="KW-0233">DNA recombination</keyword>
<dbReference type="InterPro" id="IPR050191">
    <property type="entry name" value="ATP-dep_DNA_ligase"/>
</dbReference>
<dbReference type="PANTHER" id="PTHR45674:SF7">
    <property type="entry name" value="DNA LIGASE"/>
    <property type="match status" value="1"/>
</dbReference>
<dbReference type="GO" id="GO:0046872">
    <property type="term" value="F:metal ion binding"/>
    <property type="evidence" value="ECO:0007669"/>
    <property type="project" value="UniProtKB-KW"/>
</dbReference>
<evidence type="ECO:0000256" key="8">
    <source>
        <dbReference type="ARBA" id="ARBA00022763"/>
    </source>
</evidence>
<keyword evidence="9 14" id="KW-0067">ATP-binding</keyword>
<dbReference type="EMBL" id="KE356560">
    <property type="protein sequence ID" value="ERG92003.1"/>
    <property type="molecule type" value="Genomic_DNA"/>
</dbReference>
<dbReference type="CDD" id="cd07972">
    <property type="entry name" value="OBF_DNA_ligase_Arch_LigB"/>
    <property type="match status" value="1"/>
</dbReference>
<feature type="compositionally biased region" description="Low complexity" evidence="16">
    <location>
        <begin position="409"/>
        <end position="420"/>
    </location>
</feature>
<feature type="binding site" evidence="14">
    <location>
        <position position="293"/>
    </location>
    <ligand>
        <name>ATP</name>
        <dbReference type="ChEBI" id="CHEBI:30616"/>
    </ligand>
</feature>
<dbReference type="EC" id="6.5.1.1" evidence="14"/>
<dbReference type="Gene3D" id="2.40.50.140">
    <property type="entry name" value="Nucleic acid-binding proteins"/>
    <property type="match status" value="1"/>
</dbReference>
<feature type="binding site" evidence="14">
    <location>
        <position position="481"/>
    </location>
    <ligand>
        <name>ATP</name>
        <dbReference type="ChEBI" id="CHEBI:30616"/>
    </ligand>
</feature>
<feature type="active site" description="N6-AMP-lysine intermediate" evidence="14">
    <location>
        <position position="273"/>
    </location>
</feature>
<dbReference type="SUPFAM" id="SSF117018">
    <property type="entry name" value="ATP-dependent DNA ligase DNA-binding domain"/>
    <property type="match status" value="1"/>
</dbReference>
<dbReference type="SUPFAM" id="SSF50249">
    <property type="entry name" value="Nucleic acid-binding proteins"/>
    <property type="match status" value="1"/>
</dbReference>
<dbReference type="GO" id="GO:0006310">
    <property type="term" value="P:DNA recombination"/>
    <property type="evidence" value="ECO:0007669"/>
    <property type="project" value="UniProtKB-UniRule"/>
</dbReference>
<dbReference type="AlphaFoldDB" id="U1N6E3"/>
<evidence type="ECO:0000256" key="6">
    <source>
        <dbReference type="ARBA" id="ARBA00022723"/>
    </source>
</evidence>
<evidence type="ECO:0000256" key="2">
    <source>
        <dbReference type="ARBA" id="ARBA00013308"/>
    </source>
</evidence>
<keyword evidence="7 14" id="KW-0547">Nucleotide-binding</keyword>
<dbReference type="Pfam" id="PF01068">
    <property type="entry name" value="DNA_ligase_A_M"/>
    <property type="match status" value="2"/>
</dbReference>
<dbReference type="GO" id="GO:0003677">
    <property type="term" value="F:DNA binding"/>
    <property type="evidence" value="ECO:0007669"/>
    <property type="project" value="InterPro"/>
</dbReference>
<evidence type="ECO:0000256" key="7">
    <source>
        <dbReference type="ARBA" id="ARBA00022741"/>
    </source>
</evidence>
<comment type="function">
    <text evidence="14">DNA ligase that seals nicks in double-stranded DNA during DNA replication, DNA recombination and DNA repair.</text>
</comment>
<evidence type="ECO:0000256" key="12">
    <source>
        <dbReference type="ARBA" id="ARBA00023204"/>
    </source>
</evidence>
<dbReference type="Pfam" id="PF04679">
    <property type="entry name" value="DNA_ligase_A_C"/>
    <property type="match status" value="1"/>
</dbReference>
<dbReference type="InterPro" id="IPR012309">
    <property type="entry name" value="DNA_ligase_ATP-dep_C"/>
</dbReference>
<dbReference type="InterPro" id="IPR016059">
    <property type="entry name" value="DNA_ligase_ATP-dep_CS"/>
</dbReference>
<dbReference type="GO" id="GO:0003910">
    <property type="term" value="F:DNA ligase (ATP) activity"/>
    <property type="evidence" value="ECO:0007669"/>
    <property type="project" value="UniProtKB-UniRule"/>
</dbReference>
<dbReference type="SUPFAM" id="SSF56091">
    <property type="entry name" value="DNA ligase/mRNA capping enzyme, catalytic domain"/>
    <property type="match status" value="1"/>
</dbReference>
<evidence type="ECO:0000259" key="17">
    <source>
        <dbReference type="PROSITE" id="PS50160"/>
    </source>
</evidence>
<evidence type="ECO:0000256" key="5">
    <source>
        <dbReference type="ARBA" id="ARBA00022705"/>
    </source>
</evidence>
<feature type="domain" description="ATP-dependent DNA ligase family profile" evidence="17">
    <location>
        <begin position="354"/>
        <end position="516"/>
    </location>
</feature>
<feature type="binding site" evidence="14">
    <location>
        <position position="366"/>
    </location>
    <ligand>
        <name>ATP</name>
        <dbReference type="ChEBI" id="CHEBI:30616"/>
    </ligand>
</feature>
<dbReference type="InterPro" id="IPR012310">
    <property type="entry name" value="DNA_ligase_ATP-dep_cent"/>
</dbReference>
<dbReference type="InterPro" id="IPR036599">
    <property type="entry name" value="DNA_ligase_N_sf"/>
</dbReference>
<feature type="binding site" evidence="14">
    <location>
        <position position="475"/>
    </location>
    <ligand>
        <name>ATP</name>
        <dbReference type="ChEBI" id="CHEBI:30616"/>
    </ligand>
</feature>
<dbReference type="GO" id="GO:0005524">
    <property type="term" value="F:ATP binding"/>
    <property type="evidence" value="ECO:0007669"/>
    <property type="project" value="UniProtKB-UniRule"/>
</dbReference>
<gene>
    <name evidence="14" type="primary">lig</name>
    <name evidence="18" type="ORF">J07HQW1_02037</name>
</gene>
<feature type="region of interest" description="Disordered" evidence="16">
    <location>
        <begin position="394"/>
        <end position="429"/>
    </location>
</feature>
<dbReference type="PROSITE" id="PS00333">
    <property type="entry name" value="DNA_LIGASE_A2"/>
    <property type="match status" value="1"/>
</dbReference>
<dbReference type="Gene3D" id="1.10.3260.10">
    <property type="entry name" value="DNA ligase, ATP-dependent, N-terminal domain"/>
    <property type="match status" value="1"/>
</dbReference>
<evidence type="ECO:0000256" key="15">
    <source>
        <dbReference type="RuleBase" id="RU004196"/>
    </source>
</evidence>
<dbReference type="Proteomes" id="UP000030649">
    <property type="component" value="Unassembled WGS sequence"/>
</dbReference>
<sequence length="634" mass="70337">MQYRELAEVYTDVAATSATTEKETLLANCFSDIYHHNETSLLPLAVRLVRGRVFARWEAAEIGVSTAGAVTAISKATGVDSEQIETWWREEGDLGDAAAYAVDDRVQQTLTATPLTVTRVYETLRDVAGYKGSGSQQKQRDEIAGLISDASPLAARYIVRTVTGAMRLGVGEGIVRNALARAFLDMSDDAADAVQRAIDLTNDVAVVARRVAEQGRPGLDDIDLELFRPIKPMLAKQAENIQTAVAELAADQTHSENNHAVESSQGAVLIEYKYDGIRAKIHRDGDDIRVYTRRLSDVTNQFPDVVSAARTHIDAEHYIVEAELVGYDPQSNDDTPVTFQTLAQRIQRTDDVAAIARSIPVTAYVFDLLALENESLLEDTLEMRLKHLNRILTPKTETPSNTKSESRTDSFSSTSMTTPSDNQDRGQSVSSLRRAQCTWATTQTAAAEFYEDALAAGHEGVMIKNPARPYQPGSRVGYQRKVKPIMEPLDLVVTRAKWSEGRKSDFLGRPYLACRTADGNLAEVGRMHTGFTDEQLERFTDRVEPLIERVEGREATLTPAVVLEVAYEEIQTSSTYDSGYALRFPRLKQIRDDCDPSQADSLERVKRLYAQQSADESQSNETNHRPVDEESDRH</sequence>
<reference evidence="18 19" key="1">
    <citation type="journal article" date="2013" name="PLoS ONE">
        <title>Assembly-driven community genomics of a hypersaline microbial ecosystem.</title>
        <authorList>
            <person name="Podell S."/>
            <person name="Ugalde J.A."/>
            <person name="Narasingarao P."/>
            <person name="Banfield J.F."/>
            <person name="Heidelberg K.B."/>
            <person name="Allen E.E."/>
        </authorList>
    </citation>
    <scope>NUCLEOTIDE SEQUENCE [LARGE SCALE GENOMIC DNA]</scope>
    <source>
        <strain evidence="19">J07HQW1</strain>
    </source>
</reference>
<comment type="catalytic activity">
    <reaction evidence="14">
        <text>ATP + (deoxyribonucleotide)n-3'-hydroxyl + 5'-phospho-(deoxyribonucleotide)m = (deoxyribonucleotide)n+m + AMP + diphosphate.</text>
        <dbReference type="EC" id="6.5.1.1"/>
    </reaction>
</comment>
<dbReference type="GO" id="GO:0006273">
    <property type="term" value="P:lagging strand elongation"/>
    <property type="evidence" value="ECO:0007669"/>
    <property type="project" value="TreeGrafter"/>
</dbReference>
<dbReference type="HAMAP" id="MF_00407">
    <property type="entry name" value="DNA_ligase"/>
    <property type="match status" value="1"/>
</dbReference>
<keyword evidence="4 14" id="KW-0132">Cell division</keyword>
<proteinExistence type="inferred from homology"/>
<evidence type="ECO:0000256" key="16">
    <source>
        <dbReference type="SAM" id="MobiDB-lite"/>
    </source>
</evidence>
<name>U1N6E3_9EURY</name>
<dbReference type="InterPro" id="IPR012340">
    <property type="entry name" value="NA-bd_OB-fold"/>
</dbReference>
<dbReference type="InterPro" id="IPR022865">
    <property type="entry name" value="DNA_ligae_ATP-dep_bac/arc"/>
</dbReference>
<feature type="region of interest" description="Disordered" evidence="16">
    <location>
        <begin position="608"/>
        <end position="634"/>
    </location>
</feature>
<protein>
    <recommendedName>
        <fullName evidence="2 14">DNA ligase</fullName>
        <ecNumber evidence="14">6.5.1.1</ecNumber>
    </recommendedName>
    <alternativeName>
        <fullName evidence="14">Polydeoxyribonucleotide synthase [ATP]</fullName>
    </alternativeName>
</protein>
<dbReference type="PROSITE" id="PS50160">
    <property type="entry name" value="DNA_LIGASE_A3"/>
    <property type="match status" value="1"/>
</dbReference>
<keyword evidence="12 14" id="KW-0234">DNA repair</keyword>
<feature type="compositionally biased region" description="Basic and acidic residues" evidence="16">
    <location>
        <begin position="622"/>
        <end position="634"/>
    </location>
</feature>
<feature type="binding site" evidence="14">
    <location>
        <position position="278"/>
    </location>
    <ligand>
        <name>ATP</name>
        <dbReference type="ChEBI" id="CHEBI:30616"/>
    </ligand>
</feature>
<keyword evidence="5 14" id="KW-0235">DNA replication</keyword>
<keyword evidence="6 14" id="KW-0479">Metal-binding</keyword>
<dbReference type="HOGENOM" id="CLU_005138_6_0_2"/>
<keyword evidence="3 14" id="KW-0436">Ligase</keyword>
<dbReference type="InterPro" id="IPR000977">
    <property type="entry name" value="DNA_ligase_ATP-dep"/>
</dbReference>
<evidence type="ECO:0000256" key="3">
    <source>
        <dbReference type="ARBA" id="ARBA00022598"/>
    </source>
</evidence>
<feature type="binding site" evidence="14">
    <location>
        <position position="323"/>
    </location>
    <ligand>
        <name>ATP</name>
        <dbReference type="ChEBI" id="CHEBI:30616"/>
    </ligand>
</feature>
<comment type="similarity">
    <text evidence="1 14 15">Belongs to the ATP-dependent DNA ligase family.</text>
</comment>
<dbReference type="Gene3D" id="3.30.470.30">
    <property type="entry name" value="DNA ligase/mRNA capping enzyme"/>
    <property type="match status" value="1"/>
</dbReference>